<dbReference type="PANTHER" id="PTHR10344:SF4">
    <property type="entry name" value="UMP-CMP KINASE 2, MITOCHONDRIAL"/>
    <property type="match status" value="1"/>
</dbReference>
<keyword evidence="5 8" id="KW-0418">Kinase</keyword>
<keyword evidence="3 8" id="KW-0545">Nucleotide biosynthesis</keyword>
<protein>
    <recommendedName>
        <fullName evidence="8">Thymidylate kinase</fullName>
        <ecNumber evidence="8">2.7.4.9</ecNumber>
    </recommendedName>
    <alternativeName>
        <fullName evidence="8">dTMP kinase</fullName>
    </alternativeName>
</protein>
<dbReference type="Gene3D" id="3.40.50.300">
    <property type="entry name" value="P-loop containing nucleotide triphosphate hydrolases"/>
    <property type="match status" value="1"/>
</dbReference>
<dbReference type="InterPro" id="IPR039430">
    <property type="entry name" value="Thymidylate_kin-like_dom"/>
</dbReference>
<name>A0A0G1X7Y0_UNCK3</name>
<comment type="similarity">
    <text evidence="1 8">Belongs to the thymidylate kinase family.</text>
</comment>
<evidence type="ECO:0000256" key="2">
    <source>
        <dbReference type="ARBA" id="ARBA00022679"/>
    </source>
</evidence>
<evidence type="ECO:0000313" key="10">
    <source>
        <dbReference type="EMBL" id="KKW26940.1"/>
    </source>
</evidence>
<dbReference type="Proteomes" id="UP000034913">
    <property type="component" value="Unassembled WGS sequence"/>
</dbReference>
<evidence type="ECO:0000256" key="4">
    <source>
        <dbReference type="ARBA" id="ARBA00022741"/>
    </source>
</evidence>
<dbReference type="GO" id="GO:0005737">
    <property type="term" value="C:cytoplasm"/>
    <property type="evidence" value="ECO:0007669"/>
    <property type="project" value="TreeGrafter"/>
</dbReference>
<evidence type="ECO:0000256" key="5">
    <source>
        <dbReference type="ARBA" id="ARBA00022777"/>
    </source>
</evidence>
<dbReference type="HAMAP" id="MF_00165">
    <property type="entry name" value="Thymidylate_kinase"/>
    <property type="match status" value="1"/>
</dbReference>
<feature type="domain" description="Thymidylate kinase-like" evidence="9">
    <location>
        <begin position="12"/>
        <end position="192"/>
    </location>
</feature>
<dbReference type="Pfam" id="PF02223">
    <property type="entry name" value="Thymidylate_kin"/>
    <property type="match status" value="1"/>
</dbReference>
<dbReference type="GO" id="GO:0006233">
    <property type="term" value="P:dTDP biosynthetic process"/>
    <property type="evidence" value="ECO:0007669"/>
    <property type="project" value="InterPro"/>
</dbReference>
<dbReference type="PANTHER" id="PTHR10344">
    <property type="entry name" value="THYMIDYLATE KINASE"/>
    <property type="match status" value="1"/>
</dbReference>
<dbReference type="GO" id="GO:0006227">
    <property type="term" value="P:dUDP biosynthetic process"/>
    <property type="evidence" value="ECO:0007669"/>
    <property type="project" value="TreeGrafter"/>
</dbReference>
<evidence type="ECO:0000256" key="7">
    <source>
        <dbReference type="ARBA" id="ARBA00048743"/>
    </source>
</evidence>
<keyword evidence="6 8" id="KW-0067">ATP-binding</keyword>
<keyword evidence="2 8" id="KW-0808">Transferase</keyword>
<evidence type="ECO:0000256" key="6">
    <source>
        <dbReference type="ARBA" id="ARBA00022840"/>
    </source>
</evidence>
<accession>A0A0G1X7Y0</accession>
<dbReference type="GO" id="GO:0005524">
    <property type="term" value="F:ATP binding"/>
    <property type="evidence" value="ECO:0007669"/>
    <property type="project" value="UniProtKB-UniRule"/>
</dbReference>
<dbReference type="AlphaFoldDB" id="A0A0G1X7Y0"/>
<evidence type="ECO:0000256" key="3">
    <source>
        <dbReference type="ARBA" id="ARBA00022727"/>
    </source>
</evidence>
<dbReference type="InterPro" id="IPR018094">
    <property type="entry name" value="Thymidylate_kinase"/>
</dbReference>
<evidence type="ECO:0000313" key="11">
    <source>
        <dbReference type="Proteomes" id="UP000034913"/>
    </source>
</evidence>
<proteinExistence type="inferred from homology"/>
<dbReference type="SUPFAM" id="SSF52540">
    <property type="entry name" value="P-loop containing nucleoside triphosphate hydrolases"/>
    <property type="match status" value="1"/>
</dbReference>
<organism evidence="10 11">
    <name type="scientific">candidate division Kazan bacterium GW2011_GWB1_52_7</name>
    <dbReference type="NCBI Taxonomy" id="1620414"/>
    <lineage>
        <taxon>Bacteria</taxon>
        <taxon>Bacteria division Kazan-3B-28</taxon>
    </lineage>
</organism>
<comment type="catalytic activity">
    <reaction evidence="7 8">
        <text>dTMP + ATP = dTDP + ADP</text>
        <dbReference type="Rhea" id="RHEA:13517"/>
        <dbReference type="ChEBI" id="CHEBI:30616"/>
        <dbReference type="ChEBI" id="CHEBI:58369"/>
        <dbReference type="ChEBI" id="CHEBI:63528"/>
        <dbReference type="ChEBI" id="CHEBI:456216"/>
        <dbReference type="EC" id="2.7.4.9"/>
    </reaction>
</comment>
<evidence type="ECO:0000259" key="9">
    <source>
        <dbReference type="Pfam" id="PF02223"/>
    </source>
</evidence>
<gene>
    <name evidence="8" type="primary">tmk</name>
    <name evidence="10" type="ORF">VF00_C0002G0265</name>
</gene>
<evidence type="ECO:0000256" key="8">
    <source>
        <dbReference type="HAMAP-Rule" id="MF_00165"/>
    </source>
</evidence>
<dbReference type="GO" id="GO:0006235">
    <property type="term" value="P:dTTP biosynthetic process"/>
    <property type="evidence" value="ECO:0007669"/>
    <property type="project" value="UniProtKB-UniRule"/>
</dbReference>
<reference evidence="10 11" key="1">
    <citation type="journal article" date="2015" name="Nature">
        <title>rRNA introns, odd ribosomes, and small enigmatic genomes across a large radiation of phyla.</title>
        <authorList>
            <person name="Brown C.T."/>
            <person name="Hug L.A."/>
            <person name="Thomas B.C."/>
            <person name="Sharon I."/>
            <person name="Castelle C.J."/>
            <person name="Singh A."/>
            <person name="Wilkins M.J."/>
            <person name="Williams K.H."/>
            <person name="Banfield J.F."/>
        </authorList>
    </citation>
    <scope>NUCLEOTIDE SEQUENCE [LARGE SCALE GENOMIC DNA]</scope>
</reference>
<dbReference type="EC" id="2.7.4.9" evidence="8"/>
<comment type="caution">
    <text evidence="8">Lacks conserved residue(s) required for the propagation of feature annotation.</text>
</comment>
<evidence type="ECO:0000256" key="1">
    <source>
        <dbReference type="ARBA" id="ARBA00009776"/>
    </source>
</evidence>
<dbReference type="NCBIfam" id="TIGR00041">
    <property type="entry name" value="DTMP_kinase"/>
    <property type="match status" value="1"/>
</dbReference>
<keyword evidence="4 8" id="KW-0547">Nucleotide-binding</keyword>
<dbReference type="InterPro" id="IPR027417">
    <property type="entry name" value="P-loop_NTPase"/>
</dbReference>
<dbReference type="EMBL" id="LCRB01000002">
    <property type="protein sequence ID" value="KKW26940.1"/>
    <property type="molecule type" value="Genomic_DNA"/>
</dbReference>
<dbReference type="GO" id="GO:0004798">
    <property type="term" value="F:dTMP kinase activity"/>
    <property type="evidence" value="ECO:0007669"/>
    <property type="project" value="UniProtKB-UniRule"/>
</dbReference>
<sequence length="201" mass="23210">MTGRTLSNFIVFEGMDGSGQDTQADLLADWFHQQGKTVWRTNEPTDTHMGFTIRKILKGELPKPDALTFQRMYVADRKRHLTEIRQHLDLGVKVVCVRYIYSTLVYGVADGVSYEQLLEMNENLPRPEAAFYLDLTPELAMGRLSQRTSERDLFERKEFLELVHQQFLLIVSKFPELRLVDASADRAVVHQRVLETVLVPQ</sequence>
<comment type="caution">
    <text evidence="10">The sequence shown here is derived from an EMBL/GenBank/DDBJ whole genome shotgun (WGS) entry which is preliminary data.</text>
</comment>
<dbReference type="CDD" id="cd01672">
    <property type="entry name" value="TMPK"/>
    <property type="match status" value="1"/>
</dbReference>
<comment type="function">
    <text evidence="8">Phosphorylation of dTMP to form dTDP in both de novo and salvage pathways of dTTP synthesis.</text>
</comment>